<dbReference type="SUPFAM" id="SSF53335">
    <property type="entry name" value="S-adenosyl-L-methionine-dependent methyltransferases"/>
    <property type="match status" value="1"/>
</dbReference>
<dbReference type="CDD" id="cd02440">
    <property type="entry name" value="AdoMet_MTases"/>
    <property type="match status" value="1"/>
</dbReference>
<feature type="domain" description="Methyltransferase" evidence="1">
    <location>
        <begin position="53"/>
        <end position="143"/>
    </location>
</feature>
<organism evidence="2 3">
    <name type="scientific">Streptomyces chisholmiae</name>
    <dbReference type="NCBI Taxonomy" id="3075540"/>
    <lineage>
        <taxon>Bacteria</taxon>
        <taxon>Bacillati</taxon>
        <taxon>Actinomycetota</taxon>
        <taxon>Actinomycetes</taxon>
        <taxon>Kitasatosporales</taxon>
        <taxon>Streptomycetaceae</taxon>
        <taxon>Streptomyces</taxon>
    </lineage>
</organism>
<gene>
    <name evidence="2" type="ORF">RM844_31590</name>
</gene>
<dbReference type="Proteomes" id="UP001183410">
    <property type="component" value="Unassembled WGS sequence"/>
</dbReference>
<dbReference type="Pfam" id="PF13649">
    <property type="entry name" value="Methyltransf_25"/>
    <property type="match status" value="1"/>
</dbReference>
<dbReference type="Gene3D" id="3.40.50.150">
    <property type="entry name" value="Vaccinia Virus protein VP39"/>
    <property type="match status" value="1"/>
</dbReference>
<name>A0ABU2K0P4_9ACTN</name>
<reference evidence="3" key="1">
    <citation type="submission" date="2023-07" db="EMBL/GenBank/DDBJ databases">
        <title>30 novel species of actinomycetes from the DSMZ collection.</title>
        <authorList>
            <person name="Nouioui I."/>
        </authorList>
    </citation>
    <scope>NUCLEOTIDE SEQUENCE [LARGE SCALE GENOMIC DNA]</scope>
    <source>
        <strain evidence="3">DSM 44915</strain>
    </source>
</reference>
<dbReference type="InterPro" id="IPR029063">
    <property type="entry name" value="SAM-dependent_MTases_sf"/>
</dbReference>
<dbReference type="InterPro" id="IPR041698">
    <property type="entry name" value="Methyltransf_25"/>
</dbReference>
<protein>
    <submittedName>
        <fullName evidence="2">Class I SAM-dependent methyltransferase</fullName>
        <ecNumber evidence="2">2.1.-.-</ecNumber>
    </submittedName>
</protein>
<dbReference type="EMBL" id="JAVREO010000038">
    <property type="protein sequence ID" value="MDT0270822.1"/>
    <property type="molecule type" value="Genomic_DNA"/>
</dbReference>
<dbReference type="EC" id="2.1.-.-" evidence="2"/>
<keyword evidence="2" id="KW-0808">Transferase</keyword>
<dbReference type="GO" id="GO:0008168">
    <property type="term" value="F:methyltransferase activity"/>
    <property type="evidence" value="ECO:0007669"/>
    <property type="project" value="UniProtKB-KW"/>
</dbReference>
<dbReference type="PANTHER" id="PTHR42912">
    <property type="entry name" value="METHYLTRANSFERASE"/>
    <property type="match status" value="1"/>
</dbReference>
<evidence type="ECO:0000313" key="3">
    <source>
        <dbReference type="Proteomes" id="UP001183410"/>
    </source>
</evidence>
<dbReference type="RefSeq" id="WP_311670886.1">
    <property type="nucleotide sequence ID" value="NZ_JAVREO010000038.1"/>
</dbReference>
<proteinExistence type="predicted"/>
<keyword evidence="2" id="KW-0489">Methyltransferase</keyword>
<dbReference type="Gene3D" id="2.20.130.10">
    <property type="entry name" value="CAC2371-like domains"/>
    <property type="match status" value="1"/>
</dbReference>
<evidence type="ECO:0000259" key="1">
    <source>
        <dbReference type="Pfam" id="PF13649"/>
    </source>
</evidence>
<sequence>MTAVSDETTGAYSPEHAEIYDFVHAARGRDWAAEAEDYHRLIRRWRPDAASLLDVACGTGAHLASFVEHFDRAEGLELSAGMREMAGQRLPGVPVHAGDLREFDLGRTYDAVVCLCFSVAFSHSVAELRSAVAAMARHLTPGGVLVIEPWWFPERFLDGFVSAALAEAEGRAVSRISHSVRVGDHSRMTVRYTVADRAGIRDFTSVETLSLFTEEQYTDAFAAAGCSVEYQPGGPNGRGLFVGVRR</sequence>
<keyword evidence="3" id="KW-1185">Reference proteome</keyword>
<dbReference type="InterPro" id="IPR050508">
    <property type="entry name" value="Methyltransf_Superfamily"/>
</dbReference>
<evidence type="ECO:0000313" key="2">
    <source>
        <dbReference type="EMBL" id="MDT0270822.1"/>
    </source>
</evidence>
<dbReference type="GO" id="GO:0032259">
    <property type="term" value="P:methylation"/>
    <property type="evidence" value="ECO:0007669"/>
    <property type="project" value="UniProtKB-KW"/>
</dbReference>
<comment type="caution">
    <text evidence="2">The sequence shown here is derived from an EMBL/GenBank/DDBJ whole genome shotgun (WGS) entry which is preliminary data.</text>
</comment>
<accession>A0ABU2K0P4</accession>